<sequence>MANIIKASSIIRDNEGARKNTKVESTNQQELKYPGELKNSPPKPNQLPTEAASKPPHLYQNQKLHVATTKHKNCRLTAK</sequence>
<proteinExistence type="predicted"/>
<evidence type="ECO:0000313" key="3">
    <source>
        <dbReference type="Proteomes" id="UP000242715"/>
    </source>
</evidence>
<evidence type="ECO:0000256" key="1">
    <source>
        <dbReference type="SAM" id="MobiDB-lite"/>
    </source>
</evidence>
<dbReference type="EMBL" id="DF973170">
    <property type="protein sequence ID" value="GAU17367.1"/>
    <property type="molecule type" value="Genomic_DNA"/>
</dbReference>
<feature type="region of interest" description="Disordered" evidence="1">
    <location>
        <begin position="16"/>
        <end position="53"/>
    </location>
</feature>
<dbReference type="Proteomes" id="UP000242715">
    <property type="component" value="Unassembled WGS sequence"/>
</dbReference>
<organism evidence="2 3">
    <name type="scientific">Trifolium subterraneum</name>
    <name type="common">Subterranean clover</name>
    <dbReference type="NCBI Taxonomy" id="3900"/>
    <lineage>
        <taxon>Eukaryota</taxon>
        <taxon>Viridiplantae</taxon>
        <taxon>Streptophyta</taxon>
        <taxon>Embryophyta</taxon>
        <taxon>Tracheophyta</taxon>
        <taxon>Spermatophyta</taxon>
        <taxon>Magnoliopsida</taxon>
        <taxon>eudicotyledons</taxon>
        <taxon>Gunneridae</taxon>
        <taxon>Pentapetalae</taxon>
        <taxon>rosids</taxon>
        <taxon>fabids</taxon>
        <taxon>Fabales</taxon>
        <taxon>Fabaceae</taxon>
        <taxon>Papilionoideae</taxon>
        <taxon>50 kb inversion clade</taxon>
        <taxon>NPAAA clade</taxon>
        <taxon>Hologalegina</taxon>
        <taxon>IRL clade</taxon>
        <taxon>Trifolieae</taxon>
        <taxon>Trifolium</taxon>
    </lineage>
</organism>
<gene>
    <name evidence="2" type="ORF">TSUD_232430</name>
</gene>
<accession>A0A2Z6LN67</accession>
<protein>
    <submittedName>
        <fullName evidence="2">Uncharacterized protein</fullName>
    </submittedName>
</protein>
<reference evidence="3" key="1">
    <citation type="journal article" date="2017" name="Front. Plant Sci.">
        <title>Climate Clever Clovers: New Paradigm to Reduce the Environmental Footprint of Ruminants by Breeding Low Methanogenic Forages Utilizing Haplotype Variation.</title>
        <authorList>
            <person name="Kaur P."/>
            <person name="Appels R."/>
            <person name="Bayer P.E."/>
            <person name="Keeble-Gagnere G."/>
            <person name="Wang J."/>
            <person name="Hirakawa H."/>
            <person name="Shirasawa K."/>
            <person name="Vercoe P."/>
            <person name="Stefanova K."/>
            <person name="Durmic Z."/>
            <person name="Nichols P."/>
            <person name="Revell C."/>
            <person name="Isobe S.N."/>
            <person name="Edwards D."/>
            <person name="Erskine W."/>
        </authorList>
    </citation>
    <scope>NUCLEOTIDE SEQUENCE [LARGE SCALE GENOMIC DNA]</scope>
    <source>
        <strain evidence="3">cv. Daliak</strain>
    </source>
</reference>
<dbReference type="AlphaFoldDB" id="A0A2Z6LN67"/>
<name>A0A2Z6LN67_TRISU</name>
<evidence type="ECO:0000313" key="2">
    <source>
        <dbReference type="EMBL" id="GAU17367.1"/>
    </source>
</evidence>
<keyword evidence="3" id="KW-1185">Reference proteome</keyword>